<keyword evidence="2" id="KW-0808">Transferase</keyword>
<keyword evidence="2" id="KW-0489">Methyltransferase</keyword>
<dbReference type="CDD" id="cd02440">
    <property type="entry name" value="AdoMet_MTases"/>
    <property type="match status" value="1"/>
</dbReference>
<evidence type="ECO:0000313" key="2">
    <source>
        <dbReference type="EMBL" id="RCS58303.1"/>
    </source>
</evidence>
<proteinExistence type="predicted"/>
<dbReference type="SUPFAM" id="SSF53335">
    <property type="entry name" value="S-adenosyl-L-methionine-dependent methyltransferases"/>
    <property type="match status" value="1"/>
</dbReference>
<dbReference type="GO" id="GO:0008757">
    <property type="term" value="F:S-adenosylmethionine-dependent methyltransferase activity"/>
    <property type="evidence" value="ECO:0007669"/>
    <property type="project" value="InterPro"/>
</dbReference>
<organism evidence="2 3">
    <name type="scientific">Parvibium lacunae</name>
    <dbReference type="NCBI Taxonomy" id="1888893"/>
    <lineage>
        <taxon>Bacteria</taxon>
        <taxon>Pseudomonadati</taxon>
        <taxon>Pseudomonadota</taxon>
        <taxon>Betaproteobacteria</taxon>
        <taxon>Burkholderiales</taxon>
        <taxon>Alcaligenaceae</taxon>
        <taxon>Parvibium</taxon>
    </lineage>
</organism>
<dbReference type="Proteomes" id="UP000252357">
    <property type="component" value="Unassembled WGS sequence"/>
</dbReference>
<gene>
    <name evidence="2" type="ORF">DU000_05630</name>
</gene>
<dbReference type="OrthoDB" id="9816564at2"/>
<evidence type="ECO:0000259" key="1">
    <source>
        <dbReference type="Pfam" id="PF08241"/>
    </source>
</evidence>
<dbReference type="PANTHER" id="PTHR43591:SF110">
    <property type="entry name" value="RHODANESE DOMAIN-CONTAINING PROTEIN"/>
    <property type="match status" value="1"/>
</dbReference>
<sequence length="238" mass="27312">MEIQALAVSSLYPAILADFSLQKDAKILDVPAGHGAFAHELLLRGYTDITCLDIHEAPFKLKDQTTFICHDVINPLPFPTAHFDCVFSIEGIEHFINPWQFVMELGRVLKPGGKLYISTPNTFSIDARFKYLISGYFPRFRPLMQSPEKVMEQDVDDAHISPIYFWQLHYFLMQMGIDIVNVSTNELLQKRKFFPRLLEQLFAKIIRSNIKKKNFPDKGVSTDAVLFGDLLILECIKQ</sequence>
<protein>
    <submittedName>
        <fullName evidence="2">SAM-dependent methyltransferase</fullName>
    </submittedName>
</protein>
<dbReference type="AlphaFoldDB" id="A0A368L493"/>
<accession>A0A368L493</accession>
<dbReference type="InterPro" id="IPR029063">
    <property type="entry name" value="SAM-dependent_MTases_sf"/>
</dbReference>
<dbReference type="Gene3D" id="3.40.50.150">
    <property type="entry name" value="Vaccinia Virus protein VP39"/>
    <property type="match status" value="1"/>
</dbReference>
<dbReference type="RefSeq" id="WP_114402385.1">
    <property type="nucleotide sequence ID" value="NZ_QPGB01000002.1"/>
</dbReference>
<feature type="domain" description="Methyltransferase type 11" evidence="1">
    <location>
        <begin position="28"/>
        <end position="117"/>
    </location>
</feature>
<evidence type="ECO:0000313" key="3">
    <source>
        <dbReference type="Proteomes" id="UP000252357"/>
    </source>
</evidence>
<dbReference type="GO" id="GO:0032259">
    <property type="term" value="P:methylation"/>
    <property type="evidence" value="ECO:0007669"/>
    <property type="project" value="UniProtKB-KW"/>
</dbReference>
<comment type="caution">
    <text evidence="2">The sequence shown here is derived from an EMBL/GenBank/DDBJ whole genome shotgun (WGS) entry which is preliminary data.</text>
</comment>
<name>A0A368L493_9BURK</name>
<dbReference type="InterPro" id="IPR013216">
    <property type="entry name" value="Methyltransf_11"/>
</dbReference>
<dbReference type="EMBL" id="QPGB01000002">
    <property type="protein sequence ID" value="RCS58303.1"/>
    <property type="molecule type" value="Genomic_DNA"/>
</dbReference>
<keyword evidence="3" id="KW-1185">Reference proteome</keyword>
<dbReference type="PANTHER" id="PTHR43591">
    <property type="entry name" value="METHYLTRANSFERASE"/>
    <property type="match status" value="1"/>
</dbReference>
<dbReference type="Pfam" id="PF08241">
    <property type="entry name" value="Methyltransf_11"/>
    <property type="match status" value="1"/>
</dbReference>
<reference evidence="2 3" key="1">
    <citation type="journal article" date="2018" name="Int. J. Syst. Evol. Microbiol.">
        <title>Parvibium lacunae gen. nov., sp. nov., a new member of the family Alcaligenaceae isolated from a freshwater pond.</title>
        <authorList>
            <person name="Chen W.M."/>
            <person name="Xie P.B."/>
            <person name="Hsu M.Y."/>
            <person name="Sheu S.Y."/>
        </authorList>
    </citation>
    <scope>NUCLEOTIDE SEQUENCE [LARGE SCALE GENOMIC DNA]</scope>
    <source>
        <strain evidence="2 3">KMB9</strain>
    </source>
</reference>